<dbReference type="PANTHER" id="PTHR21299:SF2">
    <property type="entry name" value="CYTIDYLATE KINASE"/>
    <property type="match status" value="1"/>
</dbReference>
<evidence type="ECO:0000256" key="2">
    <source>
        <dbReference type="ARBA" id="ARBA00022679"/>
    </source>
</evidence>
<evidence type="ECO:0000256" key="4">
    <source>
        <dbReference type="ARBA" id="ARBA00022777"/>
    </source>
</evidence>
<dbReference type="Pfam" id="PF02224">
    <property type="entry name" value="Cytidylate_kin"/>
    <property type="match status" value="1"/>
</dbReference>
<evidence type="ECO:0000256" key="3">
    <source>
        <dbReference type="ARBA" id="ARBA00022741"/>
    </source>
</evidence>
<dbReference type="CDD" id="cd02020">
    <property type="entry name" value="CMPK"/>
    <property type="match status" value="1"/>
</dbReference>
<feature type="domain" description="Cytidylate kinase" evidence="9">
    <location>
        <begin position="12"/>
        <end position="220"/>
    </location>
</feature>
<gene>
    <name evidence="8" type="primary">cmk</name>
    <name evidence="10" type="ORF">HMPREF9448_00764</name>
</gene>
<dbReference type="EMBL" id="ADLE01000006">
    <property type="protein sequence ID" value="EJZ65383.1"/>
    <property type="molecule type" value="Genomic_DNA"/>
</dbReference>
<dbReference type="PANTHER" id="PTHR21299">
    <property type="entry name" value="CYTIDYLATE KINASE/PANTOATE-BETA-ALANINE LIGASE"/>
    <property type="match status" value="1"/>
</dbReference>
<dbReference type="SUPFAM" id="SSF52540">
    <property type="entry name" value="P-loop containing nucleoside triphosphate hydrolases"/>
    <property type="match status" value="1"/>
</dbReference>
<protein>
    <recommendedName>
        <fullName evidence="8">Cytidylate kinase</fullName>
        <shortName evidence="8">CK</shortName>
        <ecNumber evidence="8">2.7.4.25</ecNumber>
    </recommendedName>
    <alternativeName>
        <fullName evidence="8">Cytidine monophosphate kinase</fullName>
        <shortName evidence="8">CMP kinase</shortName>
    </alternativeName>
</protein>
<dbReference type="eggNOG" id="COG0283">
    <property type="taxonomic scope" value="Bacteria"/>
</dbReference>
<dbReference type="EC" id="2.7.4.25" evidence="8"/>
<keyword evidence="3 8" id="KW-0547">Nucleotide-binding</keyword>
<evidence type="ECO:0000256" key="6">
    <source>
        <dbReference type="ARBA" id="ARBA00047615"/>
    </source>
</evidence>
<dbReference type="GO" id="GO:0006220">
    <property type="term" value="P:pyrimidine nucleotide metabolic process"/>
    <property type="evidence" value="ECO:0007669"/>
    <property type="project" value="UniProtKB-UniRule"/>
</dbReference>
<proteinExistence type="inferred from homology"/>
<comment type="subcellular location">
    <subcellularLocation>
        <location evidence="8">Cytoplasm</location>
    </subcellularLocation>
</comment>
<name>K0X1W8_9BACT</name>
<dbReference type="NCBIfam" id="TIGR00017">
    <property type="entry name" value="cmk"/>
    <property type="match status" value="1"/>
</dbReference>
<dbReference type="InterPro" id="IPR027417">
    <property type="entry name" value="P-loop_NTPase"/>
</dbReference>
<comment type="catalytic activity">
    <reaction evidence="6 8">
        <text>dCMP + ATP = dCDP + ADP</text>
        <dbReference type="Rhea" id="RHEA:25094"/>
        <dbReference type="ChEBI" id="CHEBI:30616"/>
        <dbReference type="ChEBI" id="CHEBI:57566"/>
        <dbReference type="ChEBI" id="CHEBI:58593"/>
        <dbReference type="ChEBI" id="CHEBI:456216"/>
        <dbReference type="EC" id="2.7.4.25"/>
    </reaction>
</comment>
<keyword evidence="11" id="KW-1185">Reference proteome</keyword>
<dbReference type="HOGENOM" id="CLU_079959_0_2_10"/>
<accession>K0X1W8</accession>
<dbReference type="GeneID" id="77848084"/>
<comment type="catalytic activity">
    <reaction evidence="7 8">
        <text>CMP + ATP = CDP + ADP</text>
        <dbReference type="Rhea" id="RHEA:11600"/>
        <dbReference type="ChEBI" id="CHEBI:30616"/>
        <dbReference type="ChEBI" id="CHEBI:58069"/>
        <dbReference type="ChEBI" id="CHEBI:60377"/>
        <dbReference type="ChEBI" id="CHEBI:456216"/>
        <dbReference type="EC" id="2.7.4.25"/>
    </reaction>
</comment>
<feature type="binding site" evidence="8">
    <location>
        <begin position="16"/>
        <end position="24"/>
    </location>
    <ligand>
        <name>ATP</name>
        <dbReference type="ChEBI" id="CHEBI:30616"/>
    </ligand>
</feature>
<evidence type="ECO:0000313" key="10">
    <source>
        <dbReference type="EMBL" id="EJZ65383.1"/>
    </source>
</evidence>
<keyword evidence="8" id="KW-0963">Cytoplasm</keyword>
<dbReference type="GO" id="GO:0036431">
    <property type="term" value="F:dCMP kinase activity"/>
    <property type="evidence" value="ECO:0007669"/>
    <property type="project" value="InterPro"/>
</dbReference>
<keyword evidence="4 8" id="KW-0418">Kinase</keyword>
<dbReference type="GO" id="GO:0036430">
    <property type="term" value="F:CMP kinase activity"/>
    <property type="evidence" value="ECO:0007669"/>
    <property type="project" value="RHEA"/>
</dbReference>
<organism evidence="10 11">
    <name type="scientific">Barnesiella intestinihominis YIT 11860</name>
    <dbReference type="NCBI Taxonomy" id="742726"/>
    <lineage>
        <taxon>Bacteria</taxon>
        <taxon>Pseudomonadati</taxon>
        <taxon>Bacteroidota</taxon>
        <taxon>Bacteroidia</taxon>
        <taxon>Bacteroidales</taxon>
        <taxon>Barnesiellaceae</taxon>
        <taxon>Barnesiella</taxon>
    </lineage>
</organism>
<sequence length="237" mass="26699">MLMNKPEPRIIIAVDGFSSCGKSTMAKALARNIGYIYIDSGAMYRAVTLYCLDHGLIDGDTVDTDTLRSLMDDIQIDFRPDSETGMTHTFLNGIDVEREIRSMRVSDKVSPVSVIPFVRTAMVAAQQKMGERKGIVMDGRDIGTTVFPHAELKIFVTASAETRAQRRVDELRAKGVDVDFDEVVANINKRDHIDQTRKESPLRKADDAIELDNSHMTIAEQDAWLMTRYRETVDKLR</sequence>
<comment type="similarity">
    <text evidence="1 8">Belongs to the cytidylate kinase family. Type 1 subfamily.</text>
</comment>
<keyword evidence="2 8" id="KW-0808">Transferase</keyword>
<dbReference type="Gene3D" id="3.40.50.300">
    <property type="entry name" value="P-loop containing nucleotide triphosphate hydrolases"/>
    <property type="match status" value="1"/>
</dbReference>
<dbReference type="RefSeq" id="WP_008861258.1">
    <property type="nucleotide sequence ID" value="NZ_JH815203.1"/>
</dbReference>
<dbReference type="PATRIC" id="fig|742726.3.peg.814"/>
<evidence type="ECO:0000256" key="7">
    <source>
        <dbReference type="ARBA" id="ARBA00048478"/>
    </source>
</evidence>
<comment type="caution">
    <text evidence="10">The sequence shown here is derived from an EMBL/GenBank/DDBJ whole genome shotgun (WGS) entry which is preliminary data.</text>
</comment>
<dbReference type="HAMAP" id="MF_00238">
    <property type="entry name" value="Cytidyl_kinase_type1"/>
    <property type="match status" value="1"/>
</dbReference>
<evidence type="ECO:0000259" key="9">
    <source>
        <dbReference type="Pfam" id="PF02224"/>
    </source>
</evidence>
<dbReference type="GO" id="GO:0005524">
    <property type="term" value="F:ATP binding"/>
    <property type="evidence" value="ECO:0007669"/>
    <property type="project" value="UniProtKB-UniRule"/>
</dbReference>
<evidence type="ECO:0000256" key="5">
    <source>
        <dbReference type="ARBA" id="ARBA00022840"/>
    </source>
</evidence>
<dbReference type="STRING" id="742726.HMPREF9448_00764"/>
<dbReference type="InterPro" id="IPR003136">
    <property type="entry name" value="Cytidylate_kin"/>
</dbReference>
<evidence type="ECO:0000313" key="11">
    <source>
        <dbReference type="Proteomes" id="UP000006044"/>
    </source>
</evidence>
<dbReference type="AlphaFoldDB" id="K0X1W8"/>
<evidence type="ECO:0000256" key="8">
    <source>
        <dbReference type="HAMAP-Rule" id="MF_00238"/>
    </source>
</evidence>
<dbReference type="Proteomes" id="UP000006044">
    <property type="component" value="Unassembled WGS sequence"/>
</dbReference>
<evidence type="ECO:0000256" key="1">
    <source>
        <dbReference type="ARBA" id="ARBA00009427"/>
    </source>
</evidence>
<dbReference type="InterPro" id="IPR011994">
    <property type="entry name" value="Cytidylate_kinase_dom"/>
</dbReference>
<keyword evidence="5 8" id="KW-0067">ATP-binding</keyword>
<reference evidence="10 11" key="1">
    <citation type="submission" date="2012-08" db="EMBL/GenBank/DDBJ databases">
        <title>The Genome Sequence of Barnesiella intestinihominis YIT 11860.</title>
        <authorList>
            <consortium name="The Broad Institute Genome Sequencing Platform"/>
            <person name="Earl A."/>
            <person name="Ward D."/>
            <person name="Feldgarden M."/>
            <person name="Gevers D."/>
            <person name="Morotomi M."/>
            <person name="Walker B."/>
            <person name="Young S.K."/>
            <person name="Zeng Q."/>
            <person name="Gargeya S."/>
            <person name="Fitzgerald M."/>
            <person name="Haas B."/>
            <person name="Abouelleil A."/>
            <person name="Alvarado L."/>
            <person name="Arachchi H.M."/>
            <person name="Berlin A.M."/>
            <person name="Chapman S.B."/>
            <person name="Goldberg J."/>
            <person name="Griggs A."/>
            <person name="Gujja S."/>
            <person name="Hansen M."/>
            <person name="Howarth C."/>
            <person name="Imamovic A."/>
            <person name="Larimer J."/>
            <person name="McCowen C."/>
            <person name="Montmayeur A."/>
            <person name="Murphy C."/>
            <person name="Neiman D."/>
            <person name="Pearson M."/>
            <person name="Priest M."/>
            <person name="Roberts A."/>
            <person name="Saif S."/>
            <person name="Shea T."/>
            <person name="Sisk P."/>
            <person name="Sykes S."/>
            <person name="Wortman J."/>
            <person name="Nusbaum C."/>
            <person name="Birren B."/>
        </authorList>
    </citation>
    <scope>NUCLEOTIDE SEQUENCE [LARGE SCALE GENOMIC DNA]</scope>
    <source>
        <strain evidence="10 11">YIT 11860</strain>
    </source>
</reference>
<dbReference type="GO" id="GO:0005829">
    <property type="term" value="C:cytosol"/>
    <property type="evidence" value="ECO:0007669"/>
    <property type="project" value="TreeGrafter"/>
</dbReference>
<dbReference type="GO" id="GO:0015949">
    <property type="term" value="P:nucleobase-containing small molecule interconversion"/>
    <property type="evidence" value="ECO:0007669"/>
    <property type="project" value="TreeGrafter"/>
</dbReference>